<dbReference type="KEGG" id="cchl:FPL14_28450"/>
<name>A0A7G5C631_9BACL</name>
<gene>
    <name evidence="1" type="ORF">FPL14_28450</name>
</gene>
<organism evidence="1 2">
    <name type="scientific">Cohnella cholangitidis</name>
    <dbReference type="NCBI Taxonomy" id="2598458"/>
    <lineage>
        <taxon>Bacteria</taxon>
        <taxon>Bacillati</taxon>
        <taxon>Bacillota</taxon>
        <taxon>Bacilli</taxon>
        <taxon>Bacillales</taxon>
        <taxon>Paenibacillaceae</taxon>
        <taxon>Cohnella</taxon>
    </lineage>
</organism>
<sequence length="190" mass="21483">MSFLKTRSFAISSIVIAVLLIVYGSYEVTQISKANQFKQKMTGIRFDGIHLFMSREEVSKQHGLGLDKTEGCFGCEMNFIYANLRLSGRYSETLNTLPLVKKMTTADPSDAVFGIKVGDSFEAAGVIFVDHGFRAEGADHVYVKGLYYIQLWNDGYLQDFNKRKISERTDGIIRSITVGYRVKSDEQIQY</sequence>
<keyword evidence="2" id="KW-1185">Reference proteome</keyword>
<reference evidence="1 2" key="1">
    <citation type="submission" date="2019-07" db="EMBL/GenBank/DDBJ databases">
        <authorList>
            <person name="Kim J.K."/>
            <person name="Cheong H.-M."/>
            <person name="Choi Y."/>
            <person name="Hwang K.J."/>
            <person name="Lee S."/>
            <person name="Choi C."/>
        </authorList>
    </citation>
    <scope>NUCLEOTIDE SEQUENCE [LARGE SCALE GENOMIC DNA]</scope>
    <source>
        <strain evidence="1 2">KS 22</strain>
    </source>
</reference>
<protein>
    <submittedName>
        <fullName evidence="1">Uncharacterized protein</fullName>
    </submittedName>
</protein>
<dbReference type="EMBL" id="CP041969">
    <property type="protein sequence ID" value="QMV44665.1"/>
    <property type="molecule type" value="Genomic_DNA"/>
</dbReference>
<dbReference type="Proteomes" id="UP000515679">
    <property type="component" value="Chromosome"/>
</dbReference>
<proteinExistence type="predicted"/>
<dbReference type="RefSeq" id="WP_182300949.1">
    <property type="nucleotide sequence ID" value="NZ_CP041969.1"/>
</dbReference>
<dbReference type="AlphaFoldDB" id="A0A7G5C631"/>
<evidence type="ECO:0000313" key="1">
    <source>
        <dbReference type="EMBL" id="QMV44665.1"/>
    </source>
</evidence>
<accession>A0A7G5C631</accession>
<evidence type="ECO:0000313" key="2">
    <source>
        <dbReference type="Proteomes" id="UP000515679"/>
    </source>
</evidence>